<feature type="binding site" evidence="7">
    <location>
        <position position="34"/>
    </location>
    <ligand>
        <name>S-adenosyl-L-methionine</name>
        <dbReference type="ChEBI" id="CHEBI:59789"/>
    </ligand>
</feature>
<gene>
    <name evidence="8" type="ORF">SAMN05421751_101609</name>
</gene>
<keyword evidence="5" id="KW-0949">S-adenosyl-L-methionine</keyword>
<feature type="binding site" evidence="7">
    <location>
        <position position="30"/>
    </location>
    <ligand>
        <name>S-adenosyl-L-methionine</name>
        <dbReference type="ChEBI" id="CHEBI:59789"/>
    </ligand>
</feature>
<dbReference type="EMBL" id="FNVD01000001">
    <property type="protein sequence ID" value="SEF51438.1"/>
    <property type="molecule type" value="Genomic_DNA"/>
</dbReference>
<evidence type="ECO:0000256" key="7">
    <source>
        <dbReference type="PIRSR" id="PIRSR000398-1"/>
    </source>
</evidence>
<dbReference type="AlphaFoldDB" id="A0A1H5SN99"/>
<dbReference type="InterPro" id="IPR012327">
    <property type="entry name" value="MeTrfase_D12"/>
</dbReference>
<dbReference type="GO" id="GO:0006298">
    <property type="term" value="P:mismatch repair"/>
    <property type="evidence" value="ECO:0007669"/>
    <property type="project" value="TreeGrafter"/>
</dbReference>
<dbReference type="SUPFAM" id="SSF53335">
    <property type="entry name" value="S-adenosyl-L-methionine-dependent methyltransferases"/>
    <property type="match status" value="1"/>
</dbReference>
<proteinExistence type="inferred from homology"/>
<protein>
    <recommendedName>
        <fullName evidence="2">site-specific DNA-methyltransferase (adenine-specific)</fullName>
        <ecNumber evidence="2">2.1.1.72</ecNumber>
    </recommendedName>
</protein>
<evidence type="ECO:0000313" key="8">
    <source>
        <dbReference type="EMBL" id="SEF51438.1"/>
    </source>
</evidence>
<dbReference type="PRINTS" id="PR00505">
    <property type="entry name" value="D12N6MTFRASE"/>
</dbReference>
<evidence type="ECO:0000256" key="3">
    <source>
        <dbReference type="ARBA" id="ARBA00022603"/>
    </source>
</evidence>
<reference evidence="8 9" key="1">
    <citation type="submission" date="2016-10" db="EMBL/GenBank/DDBJ databases">
        <authorList>
            <person name="de Groot N.N."/>
        </authorList>
    </citation>
    <scope>NUCLEOTIDE SEQUENCE [LARGE SCALE GENOMIC DNA]</scope>
    <source>
        <strain evidence="8 9">DSM 23413</strain>
    </source>
</reference>
<evidence type="ECO:0000256" key="6">
    <source>
        <dbReference type="ARBA" id="ARBA00047942"/>
    </source>
</evidence>
<comment type="similarity">
    <text evidence="1">Belongs to the N(4)/N(6)-methyltransferase family.</text>
</comment>
<sequence>MKDRADRMSDEGGVALHPPVEPFKTQLLKWVGSKQKIAHEIIPYFPAKFGTYREPFVGAGGVMAALAPPRALGSDVFAPLVEIWQTLVADPDRLKQWYEERWALYHAGDRVSQYERIKAAYNAAPNGADFLFLCRACYGGVVRFRKRDGYMSTPCGAHPPIKPESFAKRVDLWHARLKGARFHRMDYREAMALAEPGDLVYCDPPYSHSQAILYGAQDFRLDELFETIAACKARGVFVALSIDGSKKSGNVWCDLDLPDGLFEREILISLGRSMLRRFQMGGRSLESEVVRDRLLLTYGG</sequence>
<feature type="binding site" evidence="7">
    <location>
        <position position="203"/>
    </location>
    <ligand>
        <name>S-adenosyl-L-methionine</name>
        <dbReference type="ChEBI" id="CHEBI:59789"/>
    </ligand>
</feature>
<dbReference type="Proteomes" id="UP000236742">
    <property type="component" value="Unassembled WGS sequence"/>
</dbReference>
<keyword evidence="3 8" id="KW-0489">Methyltransferase</keyword>
<dbReference type="InterPro" id="IPR023095">
    <property type="entry name" value="Ade_MeTrfase_dom_2"/>
</dbReference>
<dbReference type="GO" id="GO:0032259">
    <property type="term" value="P:methylation"/>
    <property type="evidence" value="ECO:0007669"/>
    <property type="project" value="UniProtKB-KW"/>
</dbReference>
<evidence type="ECO:0000313" key="9">
    <source>
        <dbReference type="Proteomes" id="UP000236742"/>
    </source>
</evidence>
<dbReference type="GO" id="GO:1904047">
    <property type="term" value="F:S-adenosyl-L-methionine binding"/>
    <property type="evidence" value="ECO:0007669"/>
    <property type="project" value="TreeGrafter"/>
</dbReference>
<dbReference type="EC" id="2.1.1.72" evidence="2"/>
<dbReference type="InterPro" id="IPR002052">
    <property type="entry name" value="DNA_methylase_N6_adenine_CS"/>
</dbReference>
<feature type="binding site" evidence="7">
    <location>
        <position position="75"/>
    </location>
    <ligand>
        <name>S-adenosyl-L-methionine</name>
        <dbReference type="ChEBI" id="CHEBI:59789"/>
    </ligand>
</feature>
<dbReference type="PROSITE" id="PS00092">
    <property type="entry name" value="N6_MTASE"/>
    <property type="match status" value="1"/>
</dbReference>
<evidence type="ECO:0000256" key="2">
    <source>
        <dbReference type="ARBA" id="ARBA00011900"/>
    </source>
</evidence>
<dbReference type="GO" id="GO:0009307">
    <property type="term" value="P:DNA restriction-modification system"/>
    <property type="evidence" value="ECO:0007669"/>
    <property type="project" value="InterPro"/>
</dbReference>
<dbReference type="InterPro" id="IPR012263">
    <property type="entry name" value="M_m6A_EcoRV"/>
</dbReference>
<dbReference type="Gene3D" id="3.40.50.150">
    <property type="entry name" value="Vaccinia Virus protein VP39"/>
    <property type="match status" value="1"/>
</dbReference>
<dbReference type="PIRSF" id="PIRSF000398">
    <property type="entry name" value="M_m6A_EcoRV"/>
    <property type="match status" value="1"/>
</dbReference>
<dbReference type="GO" id="GO:0043565">
    <property type="term" value="F:sequence-specific DNA binding"/>
    <property type="evidence" value="ECO:0007669"/>
    <property type="project" value="TreeGrafter"/>
</dbReference>
<dbReference type="Gene3D" id="1.10.1020.10">
    <property type="entry name" value="Adenine-specific Methyltransferase, Domain 2"/>
    <property type="match status" value="1"/>
</dbReference>
<comment type="catalytic activity">
    <reaction evidence="6">
        <text>a 2'-deoxyadenosine in DNA + S-adenosyl-L-methionine = an N(6)-methyl-2'-deoxyadenosine in DNA + S-adenosyl-L-homocysteine + H(+)</text>
        <dbReference type="Rhea" id="RHEA:15197"/>
        <dbReference type="Rhea" id="RHEA-COMP:12418"/>
        <dbReference type="Rhea" id="RHEA-COMP:12419"/>
        <dbReference type="ChEBI" id="CHEBI:15378"/>
        <dbReference type="ChEBI" id="CHEBI:57856"/>
        <dbReference type="ChEBI" id="CHEBI:59789"/>
        <dbReference type="ChEBI" id="CHEBI:90615"/>
        <dbReference type="ChEBI" id="CHEBI:90616"/>
        <dbReference type="EC" id="2.1.1.72"/>
    </reaction>
</comment>
<name>A0A1H5SN99_9RHOB</name>
<dbReference type="Pfam" id="PF02086">
    <property type="entry name" value="MethyltransfD12"/>
    <property type="match status" value="1"/>
</dbReference>
<dbReference type="InterPro" id="IPR029063">
    <property type="entry name" value="SAM-dependent_MTases_sf"/>
</dbReference>
<accession>A0A1H5SN99</accession>
<keyword evidence="4" id="KW-0808">Transferase</keyword>
<evidence type="ECO:0000256" key="5">
    <source>
        <dbReference type="ARBA" id="ARBA00022691"/>
    </source>
</evidence>
<dbReference type="GO" id="GO:0009007">
    <property type="term" value="F:site-specific DNA-methyltransferase (adenine-specific) activity"/>
    <property type="evidence" value="ECO:0007669"/>
    <property type="project" value="UniProtKB-EC"/>
</dbReference>
<organism evidence="8 9">
    <name type="scientific">Jhaorihella thermophila</name>
    <dbReference type="NCBI Taxonomy" id="488547"/>
    <lineage>
        <taxon>Bacteria</taxon>
        <taxon>Pseudomonadati</taxon>
        <taxon>Pseudomonadota</taxon>
        <taxon>Alphaproteobacteria</taxon>
        <taxon>Rhodobacterales</taxon>
        <taxon>Paracoccaceae</taxon>
        <taxon>Jhaorihella</taxon>
    </lineage>
</organism>
<dbReference type="PANTHER" id="PTHR30481:SF3">
    <property type="entry name" value="DNA ADENINE METHYLASE"/>
    <property type="match status" value="1"/>
</dbReference>
<evidence type="ECO:0000256" key="4">
    <source>
        <dbReference type="ARBA" id="ARBA00022679"/>
    </source>
</evidence>
<evidence type="ECO:0000256" key="1">
    <source>
        <dbReference type="ARBA" id="ARBA00006594"/>
    </source>
</evidence>
<keyword evidence="9" id="KW-1185">Reference proteome</keyword>
<dbReference type="PANTHER" id="PTHR30481">
    <property type="entry name" value="DNA ADENINE METHYLASE"/>
    <property type="match status" value="1"/>
</dbReference>